<reference evidence="1 2" key="1">
    <citation type="submission" date="2014-01" db="EMBL/GenBank/DDBJ databases">
        <title>Draft genome sequence of the multidrug-resistant clinical isolate Dermabacter hominis 1368.</title>
        <authorList>
            <person name="Albersmeier A."/>
            <person name="Bomholt C."/>
            <person name="Glaub A."/>
            <person name="Ruckert C."/>
            <person name="Soriano F."/>
            <person name="Fernandez-Natal I."/>
            <person name="Tauch A."/>
        </authorList>
    </citation>
    <scope>NUCLEOTIDE SEQUENCE [LARGE SCALE GENOMIC DNA]</scope>
    <source>
        <strain evidence="1 2">1368</strain>
    </source>
</reference>
<accession>A0ABR4SM37</accession>
<name>A0ABR4SM37_9MICO</name>
<keyword evidence="2" id="KW-1185">Reference proteome</keyword>
<evidence type="ECO:0000313" key="1">
    <source>
        <dbReference type="EMBL" id="KDS93767.1"/>
    </source>
</evidence>
<evidence type="ECO:0000313" key="2">
    <source>
        <dbReference type="Proteomes" id="UP000030182"/>
    </source>
</evidence>
<sequence>MEAKTLTHAKRLSRFAVIAAVILAALTLIITPARALAHGEGVLQIGNEALTGEGMVAVGESTPVPRGSDGSVVLADGTFDSSTSTTSKCYGNVSSQNRFVPVIRWTSNNAIGKFQTKPPSGFFEDIQNTIDSALNMASMIPALVGIPAHMRCMRFWLTHTRAYPSVAGSSPAGPTRNAQE</sequence>
<dbReference type="RefSeq" id="WP_034373051.1">
    <property type="nucleotide sequence ID" value="NZ_KN323183.1"/>
</dbReference>
<protein>
    <submittedName>
        <fullName evidence="1">Uncharacterized protein</fullName>
    </submittedName>
</protein>
<comment type="caution">
    <text evidence="1">The sequence shown here is derived from an EMBL/GenBank/DDBJ whole genome shotgun (WGS) entry which is preliminary data.</text>
</comment>
<proteinExistence type="predicted"/>
<dbReference type="Proteomes" id="UP000030182">
    <property type="component" value="Unassembled WGS sequence"/>
</dbReference>
<dbReference type="EMBL" id="JDRS01000005">
    <property type="protein sequence ID" value="KDS93767.1"/>
    <property type="molecule type" value="Genomic_DNA"/>
</dbReference>
<organism evidence="1 2">
    <name type="scientific">Dermabacter hominis 1368</name>
    <dbReference type="NCBI Taxonomy" id="1450519"/>
    <lineage>
        <taxon>Bacteria</taxon>
        <taxon>Bacillati</taxon>
        <taxon>Actinomycetota</taxon>
        <taxon>Actinomycetes</taxon>
        <taxon>Micrococcales</taxon>
        <taxon>Dermabacteraceae</taxon>
        <taxon>Dermabacter</taxon>
    </lineage>
</organism>
<gene>
    <name evidence="1" type="ORF">DHOM_04310</name>
</gene>